<dbReference type="Pfam" id="PF10146">
    <property type="entry name" value="zf-C4H2"/>
    <property type="match status" value="1"/>
</dbReference>
<dbReference type="Proteomes" id="UP000050790">
    <property type="component" value="Unassembled WGS sequence"/>
</dbReference>
<protein>
    <recommendedName>
        <fullName evidence="2">C4H2-type domain-containing protein</fullName>
    </recommendedName>
</protein>
<sequence>MVKEGILRDYQSMGALNERSELLLKTLGDIYSATSFMEEESIRLVQYETEMRCLLDERSFILNQLQNVEKDISTLGAIVRQAWSDRNKSVFCIQKLYGDYSQLLNNINKHRKDFDLAPLRNPYKPPKEVLEDHKDIAKVVCNETNGLENESIKKYLSSKQFLLENGCEIESKVRQSKKASHKNTKLQQNSSIKTSSEDVKDVQVSKRDHGDGHKPLHNPNEIIETDNVILSTAEMENNKNDSEVLDDFPFNEERNKHEVGVHNRNFSVSPWPNNEHFQVNFRRYTSLSDCNLDHISSESPSTSLHNQVKSVSLDFGESLLHTNESQLIAQCPPMKTCQACQQLIHRNAPICPLCKTKSRSRNPKKPKSRPVIQVTDMPNSATGVSLALGLLRDHHE</sequence>
<proteinExistence type="predicted"/>
<evidence type="ECO:0000313" key="4">
    <source>
        <dbReference type="WBParaSite" id="SMRG1_8350.1"/>
    </source>
</evidence>
<dbReference type="AlphaFoldDB" id="A0AA85AGB1"/>
<dbReference type="InterPro" id="IPR044069">
    <property type="entry name" value="ZF_C4H2"/>
</dbReference>
<feature type="region of interest" description="Disordered" evidence="1">
    <location>
        <begin position="174"/>
        <end position="221"/>
    </location>
</feature>
<accession>A0AA85AGB1</accession>
<dbReference type="WBParaSite" id="SMRG1_8350.1">
    <property type="protein sequence ID" value="SMRG1_8350.1"/>
    <property type="gene ID" value="SMRG1_8350"/>
</dbReference>
<evidence type="ECO:0000256" key="1">
    <source>
        <dbReference type="SAM" id="MobiDB-lite"/>
    </source>
</evidence>
<dbReference type="PANTHER" id="PTHR31058:SF2">
    <property type="entry name" value="ZINC FINGER C4H2 DOMAIN-CONTAINING PROTEIN"/>
    <property type="match status" value="1"/>
</dbReference>
<evidence type="ECO:0000259" key="2">
    <source>
        <dbReference type="PROSITE" id="PS51896"/>
    </source>
</evidence>
<feature type="compositionally biased region" description="Basic residues" evidence="1">
    <location>
        <begin position="174"/>
        <end position="184"/>
    </location>
</feature>
<name>A0AA85AGB1_9TREM</name>
<dbReference type="GO" id="GO:0045666">
    <property type="term" value="P:positive regulation of neuron differentiation"/>
    <property type="evidence" value="ECO:0007669"/>
    <property type="project" value="TreeGrafter"/>
</dbReference>
<dbReference type="PANTHER" id="PTHR31058">
    <property type="entry name" value="ZINC FINGER C4H2 DOMAIN-CONTAINING PROTEIN"/>
    <property type="match status" value="1"/>
</dbReference>
<dbReference type="InterPro" id="IPR018482">
    <property type="entry name" value="Znf-C4H2"/>
</dbReference>
<reference evidence="4" key="1">
    <citation type="submission" date="2023-11" db="UniProtKB">
        <authorList>
            <consortium name="WormBaseParasite"/>
        </authorList>
    </citation>
    <scope>IDENTIFICATION</scope>
</reference>
<evidence type="ECO:0000313" key="3">
    <source>
        <dbReference type="Proteomes" id="UP000050790"/>
    </source>
</evidence>
<feature type="compositionally biased region" description="Basic and acidic residues" evidence="1">
    <location>
        <begin position="195"/>
        <end position="214"/>
    </location>
</feature>
<dbReference type="GO" id="GO:0005634">
    <property type="term" value="C:nucleus"/>
    <property type="evidence" value="ECO:0007669"/>
    <property type="project" value="TreeGrafter"/>
</dbReference>
<feature type="domain" description="C4H2-type" evidence="2">
    <location>
        <begin position="329"/>
        <end position="371"/>
    </location>
</feature>
<organism evidence="3 4">
    <name type="scientific">Schistosoma margrebowiei</name>
    <dbReference type="NCBI Taxonomy" id="48269"/>
    <lineage>
        <taxon>Eukaryota</taxon>
        <taxon>Metazoa</taxon>
        <taxon>Spiralia</taxon>
        <taxon>Lophotrochozoa</taxon>
        <taxon>Platyhelminthes</taxon>
        <taxon>Trematoda</taxon>
        <taxon>Digenea</taxon>
        <taxon>Strigeidida</taxon>
        <taxon>Schistosomatoidea</taxon>
        <taxon>Schistosomatidae</taxon>
        <taxon>Schistosoma</taxon>
    </lineage>
</organism>
<feature type="compositionally biased region" description="Polar residues" evidence="1">
    <location>
        <begin position="185"/>
        <end position="194"/>
    </location>
</feature>
<dbReference type="PROSITE" id="PS51896">
    <property type="entry name" value="ZF_C4H2"/>
    <property type="match status" value="1"/>
</dbReference>